<dbReference type="AlphaFoldDB" id="A0A9Q8Z973"/>
<dbReference type="EMBL" id="CP089276">
    <property type="protein sequence ID" value="USP77897.1"/>
    <property type="molecule type" value="Genomic_DNA"/>
</dbReference>
<dbReference type="Pfam" id="PF11951">
    <property type="entry name" value="Fungal_trans_2"/>
    <property type="match status" value="1"/>
</dbReference>
<dbReference type="VEuPathDB" id="FungiDB:yc1106_05171"/>
<dbReference type="Proteomes" id="UP001056012">
    <property type="component" value="Chromosome 3"/>
</dbReference>
<keyword evidence="2" id="KW-1185">Reference proteome</keyword>
<sequence>MFPPKLLAQVCKINHLRLRAQTNKDCNEQDLLQEAYSILDCIETYSPEESARSKSSSKADWVRIGTVYRSATALYCVLSLQSAFVLPENTVLRNICVGHGQTLSFHLAESLSSARTKRFMLWPLVVQGVEAVYSDTATRAFVSEQLSKLSWSVGTSIPLTAQKILESFWASGNRRWDNCFDKPYPFTMQIAVDVSQVSML</sequence>
<evidence type="ECO:0000313" key="2">
    <source>
        <dbReference type="Proteomes" id="UP001056012"/>
    </source>
</evidence>
<dbReference type="InterPro" id="IPR021858">
    <property type="entry name" value="Fun_TF"/>
</dbReference>
<gene>
    <name evidence="1" type="ORF">yc1106_05171</name>
</gene>
<accession>A0A9Q8Z973</accession>
<dbReference type="OrthoDB" id="5386330at2759"/>
<organism evidence="1 2">
    <name type="scientific">Curvularia clavata</name>
    <dbReference type="NCBI Taxonomy" id="95742"/>
    <lineage>
        <taxon>Eukaryota</taxon>
        <taxon>Fungi</taxon>
        <taxon>Dikarya</taxon>
        <taxon>Ascomycota</taxon>
        <taxon>Pezizomycotina</taxon>
        <taxon>Dothideomycetes</taxon>
        <taxon>Pleosporomycetidae</taxon>
        <taxon>Pleosporales</taxon>
        <taxon>Pleosporineae</taxon>
        <taxon>Pleosporaceae</taxon>
        <taxon>Curvularia</taxon>
    </lineage>
</organism>
<reference evidence="1" key="1">
    <citation type="submission" date="2021-12" db="EMBL/GenBank/DDBJ databases">
        <title>Curvularia clavata genome.</title>
        <authorList>
            <person name="Cao Y."/>
        </authorList>
    </citation>
    <scope>NUCLEOTIDE SEQUENCE</scope>
    <source>
        <strain evidence="1">Yc1106</strain>
    </source>
</reference>
<proteinExistence type="predicted"/>
<name>A0A9Q8Z973_CURCL</name>
<protein>
    <submittedName>
        <fullName evidence="1">Uncharacterized protein</fullName>
    </submittedName>
</protein>
<evidence type="ECO:0000313" key="1">
    <source>
        <dbReference type="EMBL" id="USP77897.1"/>
    </source>
</evidence>